<proteinExistence type="predicted"/>
<accession>A0ACB9BRW5</accession>
<keyword evidence="2" id="KW-1185">Reference proteome</keyword>
<protein>
    <submittedName>
        <fullName evidence="1">Uncharacterized protein</fullName>
    </submittedName>
</protein>
<evidence type="ECO:0000313" key="2">
    <source>
        <dbReference type="Proteomes" id="UP001055811"/>
    </source>
</evidence>
<gene>
    <name evidence="1" type="ORF">L2E82_36512</name>
</gene>
<dbReference type="Proteomes" id="UP001055811">
    <property type="component" value="Linkage Group LG06"/>
</dbReference>
<organism evidence="1 2">
    <name type="scientific">Cichorium intybus</name>
    <name type="common">Chicory</name>
    <dbReference type="NCBI Taxonomy" id="13427"/>
    <lineage>
        <taxon>Eukaryota</taxon>
        <taxon>Viridiplantae</taxon>
        <taxon>Streptophyta</taxon>
        <taxon>Embryophyta</taxon>
        <taxon>Tracheophyta</taxon>
        <taxon>Spermatophyta</taxon>
        <taxon>Magnoliopsida</taxon>
        <taxon>eudicotyledons</taxon>
        <taxon>Gunneridae</taxon>
        <taxon>Pentapetalae</taxon>
        <taxon>asterids</taxon>
        <taxon>campanulids</taxon>
        <taxon>Asterales</taxon>
        <taxon>Asteraceae</taxon>
        <taxon>Cichorioideae</taxon>
        <taxon>Cichorieae</taxon>
        <taxon>Cichoriinae</taxon>
        <taxon>Cichorium</taxon>
    </lineage>
</organism>
<dbReference type="EMBL" id="CM042014">
    <property type="protein sequence ID" value="KAI3724725.1"/>
    <property type="molecule type" value="Genomic_DNA"/>
</dbReference>
<evidence type="ECO:0000313" key="1">
    <source>
        <dbReference type="EMBL" id="KAI3724725.1"/>
    </source>
</evidence>
<reference evidence="1 2" key="2">
    <citation type="journal article" date="2022" name="Mol. Ecol. Resour.">
        <title>The genomes of chicory, endive, great burdock and yacon provide insights into Asteraceae paleo-polyploidization history and plant inulin production.</title>
        <authorList>
            <person name="Fan W."/>
            <person name="Wang S."/>
            <person name="Wang H."/>
            <person name="Wang A."/>
            <person name="Jiang F."/>
            <person name="Liu H."/>
            <person name="Zhao H."/>
            <person name="Xu D."/>
            <person name="Zhang Y."/>
        </authorList>
    </citation>
    <scope>NUCLEOTIDE SEQUENCE [LARGE SCALE GENOMIC DNA]</scope>
    <source>
        <strain evidence="2">cv. Punajuju</strain>
        <tissue evidence="1">Leaves</tissue>
    </source>
</reference>
<reference evidence="2" key="1">
    <citation type="journal article" date="2022" name="Mol. Ecol. Resour.">
        <title>The genomes of chicory, endive, great burdock and yacon provide insights into Asteraceae palaeo-polyploidization history and plant inulin production.</title>
        <authorList>
            <person name="Fan W."/>
            <person name="Wang S."/>
            <person name="Wang H."/>
            <person name="Wang A."/>
            <person name="Jiang F."/>
            <person name="Liu H."/>
            <person name="Zhao H."/>
            <person name="Xu D."/>
            <person name="Zhang Y."/>
        </authorList>
    </citation>
    <scope>NUCLEOTIDE SEQUENCE [LARGE SCALE GENOMIC DNA]</scope>
    <source>
        <strain evidence="2">cv. Punajuju</strain>
    </source>
</reference>
<name>A0ACB9BRW5_CICIN</name>
<sequence length="130" mass="14462">MKPTTSQLAKQNQERLMDQSRFQKSGNSSLNVEGQEAKRQKLEGGLLCKEGGMDGRLHITVPRPPDLATAHGFKALPLNRKVHIKNIIYQKFHQKTTERAAQNTAVVPSTSSCCNNLKIIVASDAIELFY</sequence>
<comment type="caution">
    <text evidence="1">The sequence shown here is derived from an EMBL/GenBank/DDBJ whole genome shotgun (WGS) entry which is preliminary data.</text>
</comment>